<evidence type="ECO:0000313" key="2">
    <source>
        <dbReference type="Proteomes" id="UP001153678"/>
    </source>
</evidence>
<sequence>MSNHRLLTVEEWNKKLSSNKHSFPIDPAIKEILFESNEDHAKWSLNRELLQTLKSSLEKITKFDKDSDIKEFLSKFNNLIRLPHVQTSKDGLSSNVQMFSELIDETLPKHLENWDDSIIEILFSIFSQILLLLLVTKHSESIMDHLEEVKVAAEKSTAFMKKSVLER</sequence>
<dbReference type="Proteomes" id="UP001153678">
    <property type="component" value="Unassembled WGS sequence"/>
</dbReference>
<keyword evidence="2" id="KW-1185">Reference proteome</keyword>
<protein>
    <submittedName>
        <fullName evidence="1">2480_t:CDS:1</fullName>
    </submittedName>
</protein>
<dbReference type="AlphaFoldDB" id="A0A9W4WR85"/>
<accession>A0A9W4WR85</accession>
<organism evidence="1 2">
    <name type="scientific">Funneliformis geosporum</name>
    <dbReference type="NCBI Taxonomy" id="1117311"/>
    <lineage>
        <taxon>Eukaryota</taxon>
        <taxon>Fungi</taxon>
        <taxon>Fungi incertae sedis</taxon>
        <taxon>Mucoromycota</taxon>
        <taxon>Glomeromycotina</taxon>
        <taxon>Glomeromycetes</taxon>
        <taxon>Glomerales</taxon>
        <taxon>Glomeraceae</taxon>
        <taxon>Funneliformis</taxon>
    </lineage>
</organism>
<proteinExistence type="predicted"/>
<comment type="caution">
    <text evidence="1">The sequence shown here is derived from an EMBL/GenBank/DDBJ whole genome shotgun (WGS) entry which is preliminary data.</text>
</comment>
<dbReference type="OrthoDB" id="2449818at2759"/>
<gene>
    <name evidence="1" type="ORF">FWILDA_LOCUS9693</name>
</gene>
<evidence type="ECO:0000313" key="1">
    <source>
        <dbReference type="EMBL" id="CAI2180661.1"/>
    </source>
</evidence>
<reference evidence="1" key="1">
    <citation type="submission" date="2022-08" db="EMBL/GenBank/DDBJ databases">
        <authorList>
            <person name="Kallberg Y."/>
            <person name="Tangrot J."/>
            <person name="Rosling A."/>
        </authorList>
    </citation>
    <scope>NUCLEOTIDE SEQUENCE</scope>
    <source>
        <strain evidence="1">Wild A</strain>
    </source>
</reference>
<dbReference type="EMBL" id="CAMKVN010002341">
    <property type="protein sequence ID" value="CAI2180661.1"/>
    <property type="molecule type" value="Genomic_DNA"/>
</dbReference>
<name>A0A9W4WR85_9GLOM</name>